<comment type="caution">
    <text evidence="1">The sequence shown here is derived from an EMBL/GenBank/DDBJ whole genome shotgun (WGS) entry which is preliminary data.</text>
</comment>
<organism evidence="1 2">
    <name type="scientific">Vibrio cholerae</name>
    <dbReference type="NCBI Taxonomy" id="666"/>
    <lineage>
        <taxon>Bacteria</taxon>
        <taxon>Pseudomonadati</taxon>
        <taxon>Pseudomonadota</taxon>
        <taxon>Gammaproteobacteria</taxon>
        <taxon>Vibrionales</taxon>
        <taxon>Vibrionaceae</taxon>
        <taxon>Vibrio</taxon>
    </lineage>
</organism>
<dbReference type="Pfam" id="PF04875">
    <property type="entry name" value="DUF645"/>
    <property type="match status" value="1"/>
</dbReference>
<dbReference type="EMBL" id="VUAA01000127">
    <property type="protein sequence ID" value="KAA1252318.1"/>
    <property type="molecule type" value="Genomic_DNA"/>
</dbReference>
<evidence type="ECO:0000313" key="1">
    <source>
        <dbReference type="EMBL" id="KAA1252318.1"/>
    </source>
</evidence>
<dbReference type="AlphaFoldDB" id="A0A5Q6PBR2"/>
<dbReference type="InterPro" id="IPR006959">
    <property type="entry name" value="DUF645"/>
</dbReference>
<dbReference type="Proteomes" id="UP000323225">
    <property type="component" value="Unassembled WGS sequence"/>
</dbReference>
<gene>
    <name evidence="1" type="ORF">F0M16_23715</name>
</gene>
<reference evidence="1 2" key="1">
    <citation type="submission" date="2019-09" db="EMBL/GenBank/DDBJ databases">
        <authorList>
            <person name="Kritzky A."/>
            <person name="Schelkanova E.Y."/>
            <person name="Alkhova Z.V."/>
            <person name="Smirnova N.I."/>
        </authorList>
    </citation>
    <scope>NUCLEOTIDE SEQUENCE [LARGE SCALE GENOMIC DNA]</scope>
    <source>
        <strain evidence="1 2">M1526</strain>
    </source>
</reference>
<sequence length="29" mass="3053">MLLDAQHGQLGFAKGSIIAVIALSLSEIR</sequence>
<proteinExistence type="predicted"/>
<protein>
    <submittedName>
        <fullName evidence="1">DUF645 family protein</fullName>
    </submittedName>
</protein>
<evidence type="ECO:0000313" key="2">
    <source>
        <dbReference type="Proteomes" id="UP000323225"/>
    </source>
</evidence>
<accession>A0A5Q6PBR2</accession>
<name>A0A5Q6PBR2_VIBCL</name>